<dbReference type="RefSeq" id="WP_066770759.1">
    <property type="nucleotide sequence ID" value="NZ_BMIP01000009.1"/>
</dbReference>
<reference evidence="1" key="2">
    <citation type="submission" date="2020-09" db="EMBL/GenBank/DDBJ databases">
        <authorList>
            <person name="Sun Q."/>
            <person name="Zhou Y."/>
        </authorList>
    </citation>
    <scope>NUCLEOTIDE SEQUENCE</scope>
    <source>
        <strain evidence="1">CGMCC 1.15360</strain>
    </source>
</reference>
<dbReference type="InterPro" id="IPR036249">
    <property type="entry name" value="Thioredoxin-like_sf"/>
</dbReference>
<evidence type="ECO:0000313" key="2">
    <source>
        <dbReference type="Proteomes" id="UP000612349"/>
    </source>
</evidence>
<dbReference type="Gene3D" id="3.40.30.10">
    <property type="entry name" value="Glutaredoxin"/>
    <property type="match status" value="1"/>
</dbReference>
<reference evidence="1" key="1">
    <citation type="journal article" date="2014" name="Int. J. Syst. Evol. Microbiol.">
        <title>Complete genome sequence of Corynebacterium casei LMG S-19264T (=DSM 44701T), isolated from a smear-ripened cheese.</title>
        <authorList>
            <consortium name="US DOE Joint Genome Institute (JGI-PGF)"/>
            <person name="Walter F."/>
            <person name="Albersmeier A."/>
            <person name="Kalinowski J."/>
            <person name="Ruckert C."/>
        </authorList>
    </citation>
    <scope>NUCLEOTIDE SEQUENCE</scope>
    <source>
        <strain evidence="1">CGMCC 1.15360</strain>
    </source>
</reference>
<comment type="caution">
    <text evidence="1">The sequence shown here is derived from an EMBL/GenBank/DDBJ whole genome shotgun (WGS) entry which is preliminary data.</text>
</comment>
<dbReference type="InterPro" id="IPR036282">
    <property type="entry name" value="Glutathione-S-Trfase_C_sf"/>
</dbReference>
<name>A0A916Z7L3_9SPHN</name>
<dbReference type="SUPFAM" id="SSF47616">
    <property type="entry name" value="GST C-terminal domain-like"/>
    <property type="match status" value="1"/>
</dbReference>
<dbReference type="AlphaFoldDB" id="A0A916Z7L3"/>
<sequence length="254" mass="28531">MRRDYVSVEEAMALPGLRIAFTRGVPGPWGEAARAFFDIKGIDYWPVIQEGGAPNEALRQWSGQTSAPCAMLDDERPRAHWSEILMLAERLAPEPRLVPDDEDERTAMFGIAHELCGEDGFGWSARLLMLEVMERQLSEVPVAHMKRKFSSGGSLAHSAMRAGAVMEMLARRLERQQAAGSPYIVGDRLSAADIYWTTFSNLVAPMDEADCPMPDFYREWSRGCLELIGIKVPAALIAHRQHMLKTHFVLPMRF</sequence>
<dbReference type="Proteomes" id="UP000612349">
    <property type="component" value="Unassembled WGS sequence"/>
</dbReference>
<organism evidence="1 2">
    <name type="scientific">Croceicoccus mobilis</name>
    <dbReference type="NCBI Taxonomy" id="1703339"/>
    <lineage>
        <taxon>Bacteria</taxon>
        <taxon>Pseudomonadati</taxon>
        <taxon>Pseudomonadota</taxon>
        <taxon>Alphaproteobacteria</taxon>
        <taxon>Sphingomonadales</taxon>
        <taxon>Erythrobacteraceae</taxon>
        <taxon>Croceicoccus</taxon>
    </lineage>
</organism>
<protein>
    <recommendedName>
        <fullName evidence="3">Glutathione S-transferase</fullName>
    </recommendedName>
</protein>
<proteinExistence type="predicted"/>
<keyword evidence="2" id="KW-1185">Reference proteome</keyword>
<accession>A0A916Z7L3</accession>
<dbReference type="EMBL" id="BMIP01000009">
    <property type="protein sequence ID" value="GGD80527.1"/>
    <property type="molecule type" value="Genomic_DNA"/>
</dbReference>
<dbReference type="SUPFAM" id="SSF52833">
    <property type="entry name" value="Thioredoxin-like"/>
    <property type="match status" value="1"/>
</dbReference>
<evidence type="ECO:0000313" key="1">
    <source>
        <dbReference type="EMBL" id="GGD80527.1"/>
    </source>
</evidence>
<gene>
    <name evidence="1" type="ORF">GCM10010990_32990</name>
</gene>
<evidence type="ECO:0008006" key="3">
    <source>
        <dbReference type="Google" id="ProtNLM"/>
    </source>
</evidence>
<dbReference type="OrthoDB" id="5516668at2"/>
<dbReference type="Gene3D" id="1.20.1050.10">
    <property type="match status" value="1"/>
</dbReference>